<dbReference type="Pfam" id="PF16925">
    <property type="entry name" value="TetR_C_13"/>
    <property type="match status" value="1"/>
</dbReference>
<dbReference type="InterPro" id="IPR009057">
    <property type="entry name" value="Homeodomain-like_sf"/>
</dbReference>
<dbReference type="SUPFAM" id="SSF48498">
    <property type="entry name" value="Tetracyclin repressor-like, C-terminal domain"/>
    <property type="match status" value="1"/>
</dbReference>
<proteinExistence type="predicted"/>
<dbReference type="RefSeq" id="WP_254158846.1">
    <property type="nucleotide sequence ID" value="NZ_JAHESF010000001.1"/>
</dbReference>
<evidence type="ECO:0000256" key="3">
    <source>
        <dbReference type="ARBA" id="ARBA00023163"/>
    </source>
</evidence>
<dbReference type="InterPro" id="IPR036271">
    <property type="entry name" value="Tet_transcr_reg_TetR-rel_C_sf"/>
</dbReference>
<dbReference type="PROSITE" id="PS50977">
    <property type="entry name" value="HTH_TETR_2"/>
    <property type="match status" value="1"/>
</dbReference>
<dbReference type="PANTHER" id="PTHR47506">
    <property type="entry name" value="TRANSCRIPTIONAL REGULATORY PROTEIN"/>
    <property type="match status" value="1"/>
</dbReference>
<name>A0AAP2GM78_9BACT</name>
<dbReference type="InterPro" id="IPR011075">
    <property type="entry name" value="TetR_C"/>
</dbReference>
<organism evidence="6 7">
    <name type="scientific">Chryseosolibacter histidini</name>
    <dbReference type="NCBI Taxonomy" id="2782349"/>
    <lineage>
        <taxon>Bacteria</taxon>
        <taxon>Pseudomonadati</taxon>
        <taxon>Bacteroidota</taxon>
        <taxon>Cytophagia</taxon>
        <taxon>Cytophagales</taxon>
        <taxon>Chryseotaleaceae</taxon>
        <taxon>Chryseosolibacter</taxon>
    </lineage>
</organism>
<dbReference type="Gene3D" id="1.10.357.10">
    <property type="entry name" value="Tetracycline Repressor, domain 2"/>
    <property type="match status" value="1"/>
</dbReference>
<dbReference type="GO" id="GO:0003677">
    <property type="term" value="F:DNA binding"/>
    <property type="evidence" value="ECO:0007669"/>
    <property type="project" value="UniProtKB-UniRule"/>
</dbReference>
<evidence type="ECO:0000313" key="6">
    <source>
        <dbReference type="EMBL" id="MBT1695320.1"/>
    </source>
</evidence>
<evidence type="ECO:0000256" key="4">
    <source>
        <dbReference type="PROSITE-ProRule" id="PRU00335"/>
    </source>
</evidence>
<keyword evidence="3" id="KW-0804">Transcription</keyword>
<evidence type="ECO:0000259" key="5">
    <source>
        <dbReference type="PROSITE" id="PS50977"/>
    </source>
</evidence>
<comment type="caution">
    <text evidence="6">The sequence shown here is derived from an EMBL/GenBank/DDBJ whole genome shotgun (WGS) entry which is preliminary data.</text>
</comment>
<feature type="DNA-binding region" description="H-T-H motif" evidence="4">
    <location>
        <begin position="28"/>
        <end position="47"/>
    </location>
</feature>
<protein>
    <submittedName>
        <fullName evidence="6">TetR/AcrR family transcriptional regulator</fullName>
    </submittedName>
</protein>
<dbReference type="Proteomes" id="UP001319200">
    <property type="component" value="Unassembled WGS sequence"/>
</dbReference>
<dbReference type="EMBL" id="JAHESF010000001">
    <property type="protein sequence ID" value="MBT1695320.1"/>
    <property type="molecule type" value="Genomic_DNA"/>
</dbReference>
<keyword evidence="2 4" id="KW-0238">DNA-binding</keyword>
<reference evidence="6 7" key="1">
    <citation type="submission" date="2021-05" db="EMBL/GenBank/DDBJ databases">
        <title>A Polyphasic approach of four new species of the genus Ohtaekwangia: Ohtaekwangia histidinii sp. nov., Ohtaekwangia cretensis sp. nov., Ohtaekwangia indiensis sp. nov., Ohtaekwangia reichenbachii sp. nov. from diverse environment.</title>
        <authorList>
            <person name="Octaviana S."/>
        </authorList>
    </citation>
    <scope>NUCLEOTIDE SEQUENCE [LARGE SCALE GENOMIC DNA]</scope>
    <source>
        <strain evidence="6 7">PWU4</strain>
    </source>
</reference>
<gene>
    <name evidence="6" type="ORF">KK083_00440</name>
</gene>
<sequence>MPKAEQTKALIVEKTAPLFNMKGFAGTTLSDMEKATGLTKGSIYNNFTDKNAVALAVFDHHLKMVNAVIDAEMGKYASAKDQLLSYVKVYTNDILRKPFPLGGCPILNTAIESDDTHPELKKRAGAALMAWRNKIVSLIQKGIKEKAFRPSVDAETTALTMIATIEGAIMISRATGKLNHLKTIMKSVEKMIHDLE</sequence>
<dbReference type="AlphaFoldDB" id="A0AAP2GM78"/>
<keyword evidence="7" id="KW-1185">Reference proteome</keyword>
<evidence type="ECO:0000256" key="1">
    <source>
        <dbReference type="ARBA" id="ARBA00023015"/>
    </source>
</evidence>
<dbReference type="PANTHER" id="PTHR47506:SF3">
    <property type="entry name" value="HTH-TYPE TRANSCRIPTIONAL REGULATOR LMRA"/>
    <property type="match status" value="1"/>
</dbReference>
<accession>A0AAP2GM78</accession>
<feature type="domain" description="HTH tetR-type" evidence="5">
    <location>
        <begin position="5"/>
        <end position="65"/>
    </location>
</feature>
<dbReference type="InterPro" id="IPR001647">
    <property type="entry name" value="HTH_TetR"/>
</dbReference>
<dbReference type="SUPFAM" id="SSF46689">
    <property type="entry name" value="Homeodomain-like"/>
    <property type="match status" value="1"/>
</dbReference>
<evidence type="ECO:0000256" key="2">
    <source>
        <dbReference type="ARBA" id="ARBA00023125"/>
    </source>
</evidence>
<dbReference type="Pfam" id="PF00440">
    <property type="entry name" value="TetR_N"/>
    <property type="match status" value="1"/>
</dbReference>
<keyword evidence="1" id="KW-0805">Transcription regulation</keyword>
<evidence type="ECO:0000313" key="7">
    <source>
        <dbReference type="Proteomes" id="UP001319200"/>
    </source>
</evidence>